<evidence type="ECO:0000256" key="5">
    <source>
        <dbReference type="ARBA" id="ARBA00023163"/>
    </source>
</evidence>
<dbReference type="GO" id="GO:0008270">
    <property type="term" value="F:zinc ion binding"/>
    <property type="evidence" value="ECO:0007669"/>
    <property type="project" value="InterPro"/>
</dbReference>
<dbReference type="EMBL" id="KB644414">
    <property type="protein sequence ID" value="EPS33028.1"/>
    <property type="molecule type" value="Genomic_DNA"/>
</dbReference>
<proteinExistence type="predicted"/>
<keyword evidence="6" id="KW-0539">Nucleus</keyword>
<dbReference type="PROSITE" id="PS50048">
    <property type="entry name" value="ZN2_CY6_FUNGAL_2"/>
    <property type="match status" value="1"/>
</dbReference>
<gene>
    <name evidence="9" type="ORF">PDE_07989</name>
</gene>
<keyword evidence="10" id="KW-1185">Reference proteome</keyword>
<feature type="region of interest" description="Disordered" evidence="7">
    <location>
        <begin position="195"/>
        <end position="346"/>
    </location>
</feature>
<dbReference type="STRING" id="933388.S8B2H0"/>
<accession>S8B2H0</accession>
<dbReference type="GO" id="GO:0000981">
    <property type="term" value="F:DNA-binding transcription factor activity, RNA polymerase II-specific"/>
    <property type="evidence" value="ECO:0007669"/>
    <property type="project" value="InterPro"/>
</dbReference>
<evidence type="ECO:0000256" key="3">
    <source>
        <dbReference type="ARBA" id="ARBA00023015"/>
    </source>
</evidence>
<dbReference type="InterPro" id="IPR036864">
    <property type="entry name" value="Zn2-C6_fun-type_DNA-bd_sf"/>
</dbReference>
<evidence type="ECO:0000313" key="9">
    <source>
        <dbReference type="EMBL" id="EPS33028.1"/>
    </source>
</evidence>
<evidence type="ECO:0000256" key="6">
    <source>
        <dbReference type="ARBA" id="ARBA00023242"/>
    </source>
</evidence>
<evidence type="ECO:0000256" key="7">
    <source>
        <dbReference type="SAM" id="MobiDB-lite"/>
    </source>
</evidence>
<dbReference type="Proteomes" id="UP000019376">
    <property type="component" value="Unassembled WGS sequence"/>
</dbReference>
<keyword evidence="3" id="KW-0805">Transcription regulation</keyword>
<keyword evidence="1" id="KW-0479">Metal-binding</keyword>
<evidence type="ECO:0000313" key="10">
    <source>
        <dbReference type="Proteomes" id="UP000019376"/>
    </source>
</evidence>
<dbReference type="eggNOG" id="ENOG502S5NV">
    <property type="taxonomic scope" value="Eukaryota"/>
</dbReference>
<dbReference type="HOGENOM" id="CLU_038697_0_0_1"/>
<evidence type="ECO:0000256" key="2">
    <source>
        <dbReference type="ARBA" id="ARBA00022833"/>
    </source>
</evidence>
<dbReference type="AlphaFoldDB" id="S8B2H0"/>
<evidence type="ECO:0000259" key="8">
    <source>
        <dbReference type="PROSITE" id="PS50048"/>
    </source>
</evidence>
<name>S8B2H0_PENO1</name>
<keyword evidence="4" id="KW-0238">DNA-binding</keyword>
<evidence type="ECO:0000256" key="1">
    <source>
        <dbReference type="ARBA" id="ARBA00022723"/>
    </source>
</evidence>
<feature type="compositionally biased region" description="Basic and acidic residues" evidence="7">
    <location>
        <begin position="246"/>
        <end position="265"/>
    </location>
</feature>
<feature type="compositionally biased region" description="Basic and acidic residues" evidence="7">
    <location>
        <begin position="517"/>
        <end position="531"/>
    </location>
</feature>
<dbReference type="PANTHER" id="PTHR47659">
    <property type="entry name" value="ZN(II)2CYS6 TRANSCRIPTION FACTOR (EUROFUNG)-RELATED"/>
    <property type="match status" value="1"/>
</dbReference>
<evidence type="ECO:0000256" key="4">
    <source>
        <dbReference type="ARBA" id="ARBA00023125"/>
    </source>
</evidence>
<dbReference type="InterPro" id="IPR001138">
    <property type="entry name" value="Zn2Cys6_DnaBD"/>
</dbReference>
<dbReference type="PANTHER" id="PTHR47659:SF4">
    <property type="entry name" value="ZN(II)2CYS6 TRANSCRIPTION FACTOR (EUROFUNG)"/>
    <property type="match status" value="1"/>
</dbReference>
<organism evidence="9 10">
    <name type="scientific">Penicillium oxalicum (strain 114-2 / CGMCC 5302)</name>
    <name type="common">Penicillium decumbens</name>
    <dbReference type="NCBI Taxonomy" id="933388"/>
    <lineage>
        <taxon>Eukaryota</taxon>
        <taxon>Fungi</taxon>
        <taxon>Dikarya</taxon>
        <taxon>Ascomycota</taxon>
        <taxon>Pezizomycotina</taxon>
        <taxon>Eurotiomycetes</taxon>
        <taxon>Eurotiomycetidae</taxon>
        <taxon>Eurotiales</taxon>
        <taxon>Aspergillaceae</taxon>
        <taxon>Penicillium</taxon>
    </lineage>
</organism>
<feature type="compositionally biased region" description="Low complexity" evidence="7">
    <location>
        <begin position="93"/>
        <end position="118"/>
    </location>
</feature>
<feature type="compositionally biased region" description="Polar residues" evidence="7">
    <location>
        <begin position="445"/>
        <end position="473"/>
    </location>
</feature>
<sequence length="545" mass="59111">MQPLVLHHASVASAHFGHSRYQSGPERLSLEQSWSFNARGYSPRASLPRQLMSGSPPAAEPSIHLAEPYHLPRSSRPETSSTGLIETVESRTRSLGSSISTSTATATATQTSTPSLPAVSTGPLYAIGALGSPIPGPASSPLVQKPTRRAKAHVASACVNCKKKHLGCDAARPCRRCVVAGKAVSRHTLPSSCVDVTHKKRGRPPLKAEDSSLRAAPNAQVESLARQRPEPASITPPRSVGHRTSSSREIRPTTDLHGTSQRDRPAMTPSTTAPRSQPHRWSASVFPLTRPSDPSASTASPMEQRPASSSSSSGPIAYMTPTHPPSTFGPLMNPFNPMSQPGSSVPGPEHSFPMYSNSVFPLPASPLKHRPAEGRYMPLTDPRGDRLQQPTQREPPMDSRVLPGIRDRYQESPVRLPPIRPTTTSPGSPAYPHHTHRLSDPYPASWSSMATGESFQESRSPAQLQRPMSSAFSHSPVHRRSTSMTGPLDPTPRHTGPIELPSPLGFSRSYSPVFRLSENRPTEDREEEQKPIKRRRMALDDMVND</sequence>
<feature type="compositionally biased region" description="Polar residues" evidence="7">
    <location>
        <begin position="292"/>
        <end position="301"/>
    </location>
</feature>
<protein>
    <recommendedName>
        <fullName evidence="8">Zn(2)-C6 fungal-type domain-containing protein</fullName>
    </recommendedName>
</protein>
<dbReference type="OrthoDB" id="5575144at2759"/>
<dbReference type="Gene3D" id="4.10.240.10">
    <property type="entry name" value="Zn(2)-C6 fungal-type DNA-binding domain"/>
    <property type="match status" value="1"/>
</dbReference>
<feature type="region of interest" description="Disordered" evidence="7">
    <location>
        <begin position="89"/>
        <end position="118"/>
    </location>
</feature>
<dbReference type="GO" id="GO:0003677">
    <property type="term" value="F:DNA binding"/>
    <property type="evidence" value="ECO:0007669"/>
    <property type="project" value="UniProtKB-KW"/>
</dbReference>
<reference evidence="9 10" key="1">
    <citation type="journal article" date="2013" name="PLoS ONE">
        <title>Genomic and secretomic analyses reveal unique features of the lignocellulolytic enzyme system of Penicillium decumbens.</title>
        <authorList>
            <person name="Liu G."/>
            <person name="Zhang L."/>
            <person name="Wei X."/>
            <person name="Zou G."/>
            <person name="Qin Y."/>
            <person name="Ma L."/>
            <person name="Li J."/>
            <person name="Zheng H."/>
            <person name="Wang S."/>
            <person name="Wang C."/>
            <person name="Xun L."/>
            <person name="Zhao G.-P."/>
            <person name="Zhou Z."/>
            <person name="Qu Y."/>
        </authorList>
    </citation>
    <scope>NUCLEOTIDE SEQUENCE [LARGE SCALE GENOMIC DNA]</scope>
    <source>
        <strain evidence="10">114-2 / CGMCC 5302</strain>
    </source>
</reference>
<keyword evidence="5" id="KW-0804">Transcription</keyword>
<dbReference type="PhylomeDB" id="S8B2H0"/>
<dbReference type="InterPro" id="IPR050335">
    <property type="entry name" value="ERT1_acuK_gluconeogen_tf"/>
</dbReference>
<dbReference type="CDD" id="cd00067">
    <property type="entry name" value="GAL4"/>
    <property type="match status" value="1"/>
</dbReference>
<feature type="domain" description="Zn(2)-C6 fungal-type" evidence="8">
    <location>
        <begin position="157"/>
        <end position="195"/>
    </location>
</feature>
<keyword evidence="2" id="KW-0862">Zinc</keyword>
<dbReference type="SUPFAM" id="SSF57701">
    <property type="entry name" value="Zn2/Cys6 DNA-binding domain"/>
    <property type="match status" value="1"/>
</dbReference>
<feature type="region of interest" description="Disordered" evidence="7">
    <location>
        <begin position="378"/>
        <end position="545"/>
    </location>
</feature>
<dbReference type="SMART" id="SM00066">
    <property type="entry name" value="GAL4"/>
    <property type="match status" value="1"/>
</dbReference>